<dbReference type="Proteomes" id="UP000501690">
    <property type="component" value="Linkage Group LG10"/>
</dbReference>
<gene>
    <name evidence="2" type="ORF">DEO72_LG10g1474</name>
</gene>
<dbReference type="AlphaFoldDB" id="A0A4D6N939"/>
<feature type="region of interest" description="Disordered" evidence="1">
    <location>
        <begin position="119"/>
        <end position="152"/>
    </location>
</feature>
<evidence type="ECO:0000313" key="3">
    <source>
        <dbReference type="Proteomes" id="UP000501690"/>
    </source>
</evidence>
<dbReference type="EMBL" id="CP039354">
    <property type="protein sequence ID" value="QCE10246.1"/>
    <property type="molecule type" value="Genomic_DNA"/>
</dbReference>
<feature type="compositionally biased region" description="Polar residues" evidence="1">
    <location>
        <begin position="140"/>
        <end position="152"/>
    </location>
</feature>
<protein>
    <submittedName>
        <fullName evidence="2">Uncharacterized protein</fullName>
    </submittedName>
</protein>
<sequence length="152" mass="16958">MQGMLSLVARFFLRTVELRDNGNNSFVFSIRKVECETFRESEGRNHLAGNELPPGDTCIFVWFLGSYEEPPGGEPYAARRRILFNPGSGFPYECQAVVIDPLGDKLVCYRAGRNLPPGDSAGKNDGLVTGHEEKREKSTTRSGENSTNILWK</sequence>
<feature type="compositionally biased region" description="Basic and acidic residues" evidence="1">
    <location>
        <begin position="130"/>
        <end position="139"/>
    </location>
</feature>
<keyword evidence="3" id="KW-1185">Reference proteome</keyword>
<evidence type="ECO:0000256" key="1">
    <source>
        <dbReference type="SAM" id="MobiDB-lite"/>
    </source>
</evidence>
<organism evidence="2 3">
    <name type="scientific">Vigna unguiculata</name>
    <name type="common">Cowpea</name>
    <dbReference type="NCBI Taxonomy" id="3917"/>
    <lineage>
        <taxon>Eukaryota</taxon>
        <taxon>Viridiplantae</taxon>
        <taxon>Streptophyta</taxon>
        <taxon>Embryophyta</taxon>
        <taxon>Tracheophyta</taxon>
        <taxon>Spermatophyta</taxon>
        <taxon>Magnoliopsida</taxon>
        <taxon>eudicotyledons</taxon>
        <taxon>Gunneridae</taxon>
        <taxon>Pentapetalae</taxon>
        <taxon>rosids</taxon>
        <taxon>fabids</taxon>
        <taxon>Fabales</taxon>
        <taxon>Fabaceae</taxon>
        <taxon>Papilionoideae</taxon>
        <taxon>50 kb inversion clade</taxon>
        <taxon>NPAAA clade</taxon>
        <taxon>indigoferoid/millettioid clade</taxon>
        <taxon>Phaseoleae</taxon>
        <taxon>Vigna</taxon>
    </lineage>
</organism>
<accession>A0A4D6N939</accession>
<proteinExistence type="predicted"/>
<evidence type="ECO:0000313" key="2">
    <source>
        <dbReference type="EMBL" id="QCE10246.1"/>
    </source>
</evidence>
<reference evidence="2 3" key="1">
    <citation type="submission" date="2019-04" db="EMBL/GenBank/DDBJ databases">
        <title>An improved genome assembly and genetic linkage map for asparagus bean, Vigna unguiculata ssp. sesquipedialis.</title>
        <authorList>
            <person name="Xia Q."/>
            <person name="Zhang R."/>
            <person name="Dong Y."/>
        </authorList>
    </citation>
    <scope>NUCLEOTIDE SEQUENCE [LARGE SCALE GENOMIC DNA]</scope>
    <source>
        <tissue evidence="2">Leaf</tissue>
    </source>
</reference>
<name>A0A4D6N939_VIGUN</name>